<reference evidence="2" key="1">
    <citation type="submission" date="2016-10" db="EMBL/GenBank/DDBJ databases">
        <authorList>
            <person name="Varghese N."/>
            <person name="Submissions S."/>
        </authorList>
    </citation>
    <scope>NUCLEOTIDE SEQUENCE [LARGE SCALE GENOMIC DNA]</scope>
    <source>
        <strain evidence="2">DSM 25730</strain>
    </source>
</reference>
<dbReference type="STRING" id="870482.SAMN04487987_106103"/>
<protein>
    <submittedName>
        <fullName evidence="1">Uncharacterized protein</fullName>
    </submittedName>
</protein>
<organism evidence="1 2">
    <name type="scientific">Algibacter pectinivorans</name>
    <dbReference type="NCBI Taxonomy" id="870482"/>
    <lineage>
        <taxon>Bacteria</taxon>
        <taxon>Pseudomonadati</taxon>
        <taxon>Bacteroidota</taxon>
        <taxon>Flavobacteriia</taxon>
        <taxon>Flavobacteriales</taxon>
        <taxon>Flavobacteriaceae</taxon>
        <taxon>Algibacter</taxon>
    </lineage>
</organism>
<name>A0A1I1QFE9_9FLAO</name>
<accession>A0A1I1QFE9</accession>
<sequence>MDVLLTCLLILSITNVLLFAFKQNATVMHLLKFLKQKITSLSYKSNSSLENKPSIQPSVVLGLLKNTKTAANNFDAKRMHDLALEQEQLSNKLKMLEYLSVFELYLYQHKANNYKMCEINEFRALKLSTQRSILESTKKVSYLSVA</sequence>
<gene>
    <name evidence="1" type="ORF">SAMN04487987_106103</name>
</gene>
<dbReference type="AlphaFoldDB" id="A0A1I1QFE9"/>
<dbReference type="EMBL" id="FOMI01000006">
    <property type="protein sequence ID" value="SFD20727.1"/>
    <property type="molecule type" value="Genomic_DNA"/>
</dbReference>
<dbReference type="OrthoDB" id="9916296at2"/>
<evidence type="ECO:0000313" key="1">
    <source>
        <dbReference type="EMBL" id="SFD20727.1"/>
    </source>
</evidence>
<dbReference type="RefSeq" id="WP_092851840.1">
    <property type="nucleotide sequence ID" value="NZ_FOMI01000006.1"/>
</dbReference>
<keyword evidence="2" id="KW-1185">Reference proteome</keyword>
<proteinExistence type="predicted"/>
<evidence type="ECO:0000313" key="2">
    <source>
        <dbReference type="Proteomes" id="UP000199439"/>
    </source>
</evidence>
<dbReference type="Proteomes" id="UP000199439">
    <property type="component" value="Unassembled WGS sequence"/>
</dbReference>